<comment type="caution">
    <text evidence="2">The sequence shown here is derived from an EMBL/GenBank/DDBJ whole genome shotgun (WGS) entry which is preliminary data.</text>
</comment>
<dbReference type="Gene3D" id="3.90.550.10">
    <property type="entry name" value="Spore Coat Polysaccharide Biosynthesis Protein SpsA, Chain A"/>
    <property type="match status" value="1"/>
</dbReference>
<dbReference type="GO" id="GO:0016740">
    <property type="term" value="F:transferase activity"/>
    <property type="evidence" value="ECO:0007669"/>
    <property type="project" value="UniProtKB-KW"/>
</dbReference>
<dbReference type="PANTHER" id="PTHR43179:SF7">
    <property type="entry name" value="RHAMNOSYLTRANSFERASE WBBL"/>
    <property type="match status" value="1"/>
</dbReference>
<sequence>MTHPVLSILVISYNTREMTLACLRSVIAQTKTPFELIVLDNASADGSAEAIAAEFVGIFPGITLLAETQNHGFARANNIAAKHARGEYILLLNPDTVVLDGALDKLLAFAKRVPQAKIWGGRTVFGDGSLNASSCWRRMDMWSLFCGATGLSSIFRGSAIFNPEAYGGWDRMSEREVDIVTGCLFLMTRPDWDALGGFDPAFFMYGEEADLCLRARKVIGARPRVTPEAVIIHYNGASQTVRADKMVRLLRAKHDLIGRHFPAWQRPLASALFAANPASRRLAFGLAVRSGLRPKAAESARVWDEIWARRKEWRTAIG</sequence>
<evidence type="ECO:0000313" key="2">
    <source>
        <dbReference type="EMBL" id="PZQ94880.1"/>
    </source>
</evidence>
<dbReference type="Proteomes" id="UP000248975">
    <property type="component" value="Unassembled WGS sequence"/>
</dbReference>
<keyword evidence="2" id="KW-0808">Transferase</keyword>
<proteinExistence type="predicted"/>
<organism evidence="2 3">
    <name type="scientific">Cereibacter sphaeroides</name>
    <name type="common">Rhodobacter sphaeroides</name>
    <dbReference type="NCBI Taxonomy" id="1063"/>
    <lineage>
        <taxon>Bacteria</taxon>
        <taxon>Pseudomonadati</taxon>
        <taxon>Pseudomonadota</taxon>
        <taxon>Alphaproteobacteria</taxon>
        <taxon>Rhodobacterales</taxon>
        <taxon>Paracoccaceae</taxon>
        <taxon>Cereibacter</taxon>
    </lineage>
</organism>
<dbReference type="SUPFAM" id="SSF53448">
    <property type="entry name" value="Nucleotide-diphospho-sugar transferases"/>
    <property type="match status" value="1"/>
</dbReference>
<evidence type="ECO:0000313" key="3">
    <source>
        <dbReference type="Proteomes" id="UP000248975"/>
    </source>
</evidence>
<gene>
    <name evidence="2" type="ORF">DI533_21090</name>
</gene>
<dbReference type="Pfam" id="PF00535">
    <property type="entry name" value="Glycos_transf_2"/>
    <property type="match status" value="1"/>
</dbReference>
<reference evidence="2 3" key="1">
    <citation type="submission" date="2017-08" db="EMBL/GenBank/DDBJ databases">
        <title>Infants hospitalized years apart are colonized by the same room-sourced microbial strains.</title>
        <authorList>
            <person name="Brooks B."/>
            <person name="Olm M.R."/>
            <person name="Firek B.A."/>
            <person name="Baker R."/>
            <person name="Thomas B.C."/>
            <person name="Morowitz M.J."/>
            <person name="Banfield J.F."/>
        </authorList>
    </citation>
    <scope>NUCLEOTIDE SEQUENCE [LARGE SCALE GENOMIC DNA]</scope>
    <source>
        <strain evidence="2">S2_003_000_R2_11</strain>
    </source>
</reference>
<accession>A0A2W5UAB2</accession>
<dbReference type="CDD" id="cd04186">
    <property type="entry name" value="GT_2_like_c"/>
    <property type="match status" value="1"/>
</dbReference>
<feature type="domain" description="Glycosyltransferase 2-like" evidence="1">
    <location>
        <begin position="7"/>
        <end position="137"/>
    </location>
</feature>
<dbReference type="InterPro" id="IPR001173">
    <property type="entry name" value="Glyco_trans_2-like"/>
</dbReference>
<dbReference type="AlphaFoldDB" id="A0A2W5UAB2"/>
<name>A0A2W5UAB2_CERSP</name>
<dbReference type="InterPro" id="IPR029044">
    <property type="entry name" value="Nucleotide-diphossugar_trans"/>
</dbReference>
<dbReference type="PANTHER" id="PTHR43179">
    <property type="entry name" value="RHAMNOSYLTRANSFERASE WBBL"/>
    <property type="match status" value="1"/>
</dbReference>
<evidence type="ECO:0000259" key="1">
    <source>
        <dbReference type="Pfam" id="PF00535"/>
    </source>
</evidence>
<dbReference type="EMBL" id="QFQS01000012">
    <property type="protein sequence ID" value="PZQ94880.1"/>
    <property type="molecule type" value="Genomic_DNA"/>
</dbReference>
<protein>
    <submittedName>
        <fullName evidence="2">Glycosyltransferase family 2 protein</fullName>
    </submittedName>
</protein>